<dbReference type="InterPro" id="IPR001460">
    <property type="entry name" value="PCN-bd_Tpept"/>
</dbReference>
<evidence type="ECO:0000256" key="5">
    <source>
        <dbReference type="ARBA" id="ARBA00022801"/>
    </source>
</evidence>
<organism evidence="10 11">
    <name type="scientific">Legionella pneumophila subsp. pneumophila (strain Philadelphia 1 / ATCC 33152 / DSM 7513)</name>
    <dbReference type="NCBI Taxonomy" id="272624"/>
    <lineage>
        <taxon>Bacteria</taxon>
        <taxon>Pseudomonadati</taxon>
        <taxon>Pseudomonadota</taxon>
        <taxon>Gammaproteobacteria</taxon>
        <taxon>Legionellales</taxon>
        <taxon>Legionellaceae</taxon>
        <taxon>Legionella</taxon>
    </lineage>
</organism>
<gene>
    <name evidence="10" type="ordered locus">lpg1618</name>
</gene>
<evidence type="ECO:0000313" key="11">
    <source>
        <dbReference type="Proteomes" id="UP000000609"/>
    </source>
</evidence>
<dbReference type="PaxDb" id="272624-lpg1618"/>
<feature type="modified residue" description="N6-carboxylysine" evidence="7">
    <location>
        <position position="66"/>
    </location>
</feature>
<evidence type="ECO:0000256" key="4">
    <source>
        <dbReference type="ARBA" id="ARBA00022729"/>
    </source>
</evidence>
<feature type="domain" description="Penicillin-binding protein transpeptidase" evidence="9">
    <location>
        <begin position="53"/>
        <end position="256"/>
    </location>
</feature>
<dbReference type="eggNOG" id="COG2602">
    <property type="taxonomic scope" value="Bacteria"/>
</dbReference>
<dbReference type="SUPFAM" id="SSF56601">
    <property type="entry name" value="beta-lactamase/transpeptidase-like"/>
    <property type="match status" value="1"/>
</dbReference>
<evidence type="ECO:0000256" key="1">
    <source>
        <dbReference type="ARBA" id="ARBA00001526"/>
    </source>
</evidence>
<feature type="active site" description="Acyl-ester intermediate" evidence="7">
    <location>
        <position position="63"/>
    </location>
</feature>
<dbReference type="NCBIfam" id="NF000270">
    <property type="entry name" value="bla_class_D_alt"/>
    <property type="match status" value="1"/>
</dbReference>
<evidence type="ECO:0000259" key="9">
    <source>
        <dbReference type="Pfam" id="PF00905"/>
    </source>
</evidence>
<evidence type="ECO:0000256" key="6">
    <source>
        <dbReference type="ARBA" id="ARBA00023251"/>
    </source>
</evidence>
<evidence type="ECO:0000256" key="8">
    <source>
        <dbReference type="RuleBase" id="RU361140"/>
    </source>
</evidence>
<dbReference type="Pfam" id="PF00905">
    <property type="entry name" value="Transpeptidase"/>
    <property type="match status" value="1"/>
</dbReference>
<keyword evidence="5 8" id="KW-0378">Hydrolase</keyword>
<protein>
    <recommendedName>
        <fullName evidence="3 8">Beta-lactamase</fullName>
        <ecNumber evidence="3 8">3.5.2.6</ecNumber>
    </recommendedName>
</protein>
<dbReference type="OrthoDB" id="9762883at2"/>
<keyword evidence="11" id="KW-1185">Reference proteome</keyword>
<dbReference type="GO" id="GO:0046677">
    <property type="term" value="P:response to antibiotic"/>
    <property type="evidence" value="ECO:0007669"/>
    <property type="project" value="UniProtKB-UniRule"/>
</dbReference>
<dbReference type="STRING" id="272624.lpg1618"/>
<dbReference type="InterPro" id="IPR002137">
    <property type="entry name" value="Beta-lactam_class-D_AS"/>
</dbReference>
<dbReference type="KEGG" id="lpn:lpg1618"/>
<dbReference type="GO" id="GO:0017001">
    <property type="term" value="P:antibiotic catabolic process"/>
    <property type="evidence" value="ECO:0007669"/>
    <property type="project" value="InterPro"/>
</dbReference>
<dbReference type="GO" id="GO:0008800">
    <property type="term" value="F:beta-lactamase activity"/>
    <property type="evidence" value="ECO:0007669"/>
    <property type="project" value="UniProtKB-UniRule"/>
</dbReference>
<reference evidence="10 11" key="1">
    <citation type="journal article" date="2004" name="Science">
        <title>The genomic sequence of the accidental pathogen Legionella pneumophila.</title>
        <authorList>
            <person name="Chien M."/>
            <person name="Morozova I."/>
            <person name="Shi S."/>
            <person name="Sheng H."/>
            <person name="Chen J."/>
            <person name="Gomez S.M."/>
            <person name="Asamani G."/>
            <person name="Hill K."/>
            <person name="Nuara J."/>
            <person name="Feder M."/>
            <person name="Rineer J."/>
            <person name="Greenberg J.J."/>
            <person name="Steshenko V."/>
            <person name="Park S.H."/>
            <person name="Zhao B."/>
            <person name="Teplitskaya E."/>
            <person name="Edwards J.R."/>
            <person name="Pampou S."/>
            <person name="Georghiou A."/>
            <person name="Chou I.C."/>
            <person name="Iannuccilli W."/>
            <person name="Ulz M.E."/>
            <person name="Kim D.H."/>
            <person name="Geringer-Sameth A."/>
            <person name="Goldsberry C."/>
            <person name="Morozov P."/>
            <person name="Fischer S.G."/>
            <person name="Segal G."/>
            <person name="Qu X."/>
            <person name="Rzhetsky A."/>
            <person name="Zhang P."/>
            <person name="Cayanis E."/>
            <person name="De Jong P.J."/>
            <person name="Ju J."/>
            <person name="Kalachikov S."/>
            <person name="Shuman H.A."/>
            <person name="Russo J.J."/>
        </authorList>
    </citation>
    <scope>NUCLEOTIDE SEQUENCE [LARGE SCALE GENOMIC DNA]</scope>
    <source>
        <strain evidence="11">Philadelphia 1 / ATCC 33152 / DSM 7513</strain>
    </source>
</reference>
<evidence type="ECO:0000256" key="2">
    <source>
        <dbReference type="ARBA" id="ARBA00007898"/>
    </source>
</evidence>
<evidence type="ECO:0000256" key="7">
    <source>
        <dbReference type="PIRSR" id="PIRSR602137-50"/>
    </source>
</evidence>
<accession>Q5ZV24</accession>
<comment type="catalytic activity">
    <reaction evidence="1 8">
        <text>a beta-lactam + H2O = a substituted beta-amino acid</text>
        <dbReference type="Rhea" id="RHEA:20401"/>
        <dbReference type="ChEBI" id="CHEBI:15377"/>
        <dbReference type="ChEBI" id="CHEBI:35627"/>
        <dbReference type="ChEBI" id="CHEBI:140347"/>
        <dbReference type="EC" id="3.5.2.6"/>
    </reaction>
</comment>
<dbReference type="GO" id="GO:0008658">
    <property type="term" value="F:penicillin binding"/>
    <property type="evidence" value="ECO:0007669"/>
    <property type="project" value="InterPro"/>
</dbReference>
<dbReference type="PROSITE" id="PS00337">
    <property type="entry name" value="BETA_LACTAMASE_D"/>
    <property type="match status" value="1"/>
</dbReference>
<evidence type="ECO:0000313" key="10">
    <source>
        <dbReference type="EMBL" id="AAU27698.1"/>
    </source>
</evidence>
<keyword evidence="6 8" id="KW-0046">Antibiotic resistance</keyword>
<dbReference type="HOGENOM" id="CLU_035412_2_0_6"/>
<dbReference type="EMBL" id="AE017354">
    <property type="protein sequence ID" value="AAU27698.1"/>
    <property type="molecule type" value="Genomic_DNA"/>
</dbReference>
<name>Q5ZV24_LEGPH</name>
<dbReference type="Gene3D" id="3.40.710.10">
    <property type="entry name" value="DD-peptidase/beta-lactamase superfamily"/>
    <property type="match status" value="1"/>
</dbReference>
<dbReference type="PATRIC" id="fig|272624.6.peg.1694"/>
<proteinExistence type="inferred from homology"/>
<dbReference type="Proteomes" id="UP000000609">
    <property type="component" value="Chromosome"/>
</dbReference>
<sequence>MGLHIHIFKNVEVVMKKIIIFLCTGLLFCVSTWAQGTCFLAKENQTVLKREGNDCDQRYSPASTFKIALSLMGFDSGILKDELHPEWPYKKEYELYLNVWKYPQNPHTWIRDSCVWYSQALTRQLGMKRFKGYVDAFHYGNQDVSGDRGQNNGLTHAWLSSSLSISPTEQIQFLQKIIYKKLPVSQKAYIMTKNIMYIQELPGGWKLYGKTGTGRQLTKDKSQKLPLQHGWFVGWIEKDERVITFAKHIADSKENNTFASFRAKNDALIQLFNLINELEK</sequence>
<dbReference type="AlphaFoldDB" id="Q5ZV24"/>
<comment type="similarity">
    <text evidence="2 8">Belongs to the class-D beta-lactamase family.</text>
</comment>
<keyword evidence="4" id="KW-0732">Signal</keyword>
<dbReference type="EC" id="3.5.2.6" evidence="3 8"/>
<dbReference type="InterPro" id="IPR012338">
    <property type="entry name" value="Beta-lactam/transpept-like"/>
</dbReference>
<evidence type="ECO:0000256" key="3">
    <source>
        <dbReference type="ARBA" id="ARBA00012865"/>
    </source>
</evidence>